<reference evidence="1" key="1">
    <citation type="journal article" date="2023" name="Plant J.">
        <title>The genome of the king protea, Protea cynaroides.</title>
        <authorList>
            <person name="Chang J."/>
            <person name="Duong T.A."/>
            <person name="Schoeman C."/>
            <person name="Ma X."/>
            <person name="Roodt D."/>
            <person name="Barker N."/>
            <person name="Li Z."/>
            <person name="Van de Peer Y."/>
            <person name="Mizrachi E."/>
        </authorList>
    </citation>
    <scope>NUCLEOTIDE SEQUENCE</scope>
    <source>
        <tissue evidence="1">Young leaves</tissue>
    </source>
</reference>
<evidence type="ECO:0000313" key="1">
    <source>
        <dbReference type="EMBL" id="KAJ4971709.1"/>
    </source>
</evidence>
<evidence type="ECO:0000313" key="2">
    <source>
        <dbReference type="Proteomes" id="UP001141806"/>
    </source>
</evidence>
<dbReference type="AlphaFoldDB" id="A0A9Q0KK50"/>
<gene>
    <name evidence="1" type="ORF">NE237_004808</name>
</gene>
<comment type="caution">
    <text evidence="1">The sequence shown here is derived from an EMBL/GenBank/DDBJ whole genome shotgun (WGS) entry which is preliminary data.</text>
</comment>
<name>A0A9Q0KK50_9MAGN</name>
<proteinExistence type="predicted"/>
<sequence>MNGNTREGCIGIVFIGGQRDALIGAFKTIYRGFVEINGIKVVDDDIRSYMNCQLECGYSAKYKVGLHDLGHFQDEFLIEVGKETLVDGFLGVELARFRREAPENGIESSSADLFTNLVDLL</sequence>
<dbReference type="EMBL" id="JAMYWD010000005">
    <property type="protein sequence ID" value="KAJ4971709.1"/>
    <property type="molecule type" value="Genomic_DNA"/>
</dbReference>
<protein>
    <submittedName>
        <fullName evidence="1">Uncharacterized protein</fullName>
    </submittedName>
</protein>
<dbReference type="Proteomes" id="UP001141806">
    <property type="component" value="Unassembled WGS sequence"/>
</dbReference>
<accession>A0A9Q0KK50</accession>
<keyword evidence="2" id="KW-1185">Reference proteome</keyword>
<organism evidence="1 2">
    <name type="scientific">Protea cynaroides</name>
    <dbReference type="NCBI Taxonomy" id="273540"/>
    <lineage>
        <taxon>Eukaryota</taxon>
        <taxon>Viridiplantae</taxon>
        <taxon>Streptophyta</taxon>
        <taxon>Embryophyta</taxon>
        <taxon>Tracheophyta</taxon>
        <taxon>Spermatophyta</taxon>
        <taxon>Magnoliopsida</taxon>
        <taxon>Proteales</taxon>
        <taxon>Proteaceae</taxon>
        <taxon>Protea</taxon>
    </lineage>
</organism>